<dbReference type="EMBL" id="CAJDYZ010007596">
    <property type="protein sequence ID" value="CAD1474479.1"/>
    <property type="molecule type" value="Genomic_DNA"/>
</dbReference>
<sequence length="43" mass="4878">RVATNKVQTLQLTNNSFHLKPDADLFNICRIKPDKFGINCTTT</sequence>
<keyword evidence="2" id="KW-1185">Reference proteome</keyword>
<gene>
    <name evidence="1" type="ORF">MHI_LOCUS468462</name>
</gene>
<reference evidence="1" key="1">
    <citation type="submission" date="2020-07" db="EMBL/GenBank/DDBJ databases">
        <authorList>
            <person name="Nazaruddin N."/>
        </authorList>
    </citation>
    <scope>NUCLEOTIDE SEQUENCE</scope>
</reference>
<dbReference type="Proteomes" id="UP000752696">
    <property type="component" value="Unassembled WGS sequence"/>
</dbReference>
<dbReference type="AlphaFoldDB" id="A0A6V7H771"/>
<evidence type="ECO:0000313" key="2">
    <source>
        <dbReference type="Proteomes" id="UP000752696"/>
    </source>
</evidence>
<accession>A0A6V7H771</accession>
<feature type="non-terminal residue" evidence="1">
    <location>
        <position position="43"/>
    </location>
</feature>
<proteinExistence type="predicted"/>
<evidence type="ECO:0000313" key="1">
    <source>
        <dbReference type="EMBL" id="CAD1474479.1"/>
    </source>
</evidence>
<protein>
    <submittedName>
        <fullName evidence="1">Uncharacterized protein</fullName>
    </submittedName>
</protein>
<feature type="non-terminal residue" evidence="1">
    <location>
        <position position="1"/>
    </location>
</feature>
<comment type="caution">
    <text evidence="1">The sequence shown here is derived from an EMBL/GenBank/DDBJ whole genome shotgun (WGS) entry which is preliminary data.</text>
</comment>
<name>A0A6V7H771_9HYME</name>
<organism evidence="1 2">
    <name type="scientific">Heterotrigona itama</name>
    <dbReference type="NCBI Taxonomy" id="395501"/>
    <lineage>
        <taxon>Eukaryota</taxon>
        <taxon>Metazoa</taxon>
        <taxon>Ecdysozoa</taxon>
        <taxon>Arthropoda</taxon>
        <taxon>Hexapoda</taxon>
        <taxon>Insecta</taxon>
        <taxon>Pterygota</taxon>
        <taxon>Neoptera</taxon>
        <taxon>Endopterygota</taxon>
        <taxon>Hymenoptera</taxon>
        <taxon>Apocrita</taxon>
        <taxon>Aculeata</taxon>
        <taxon>Apoidea</taxon>
        <taxon>Anthophila</taxon>
        <taxon>Apidae</taxon>
        <taxon>Heterotrigona</taxon>
    </lineage>
</organism>